<reference evidence="1" key="1">
    <citation type="journal article" date="2019" name="Sci. Rep.">
        <title>Draft genome of Tanacetum cinerariifolium, the natural source of mosquito coil.</title>
        <authorList>
            <person name="Yamashiro T."/>
            <person name="Shiraishi A."/>
            <person name="Satake H."/>
            <person name="Nakayama K."/>
        </authorList>
    </citation>
    <scope>NUCLEOTIDE SEQUENCE</scope>
</reference>
<accession>A0A699JAZ2</accession>
<organism evidence="1">
    <name type="scientific">Tanacetum cinerariifolium</name>
    <name type="common">Dalmatian daisy</name>
    <name type="synonym">Chrysanthemum cinerariifolium</name>
    <dbReference type="NCBI Taxonomy" id="118510"/>
    <lineage>
        <taxon>Eukaryota</taxon>
        <taxon>Viridiplantae</taxon>
        <taxon>Streptophyta</taxon>
        <taxon>Embryophyta</taxon>
        <taxon>Tracheophyta</taxon>
        <taxon>Spermatophyta</taxon>
        <taxon>Magnoliopsida</taxon>
        <taxon>eudicotyledons</taxon>
        <taxon>Gunneridae</taxon>
        <taxon>Pentapetalae</taxon>
        <taxon>asterids</taxon>
        <taxon>campanulids</taxon>
        <taxon>Asterales</taxon>
        <taxon>Asteraceae</taxon>
        <taxon>Asteroideae</taxon>
        <taxon>Anthemideae</taxon>
        <taxon>Anthemidinae</taxon>
        <taxon>Tanacetum</taxon>
    </lineage>
</organism>
<proteinExistence type="predicted"/>
<sequence>MKGYVMPKYGKTNWRKDDSWTDIILDDVYDTFYRDEEQETKVAKKATVKDYTKLVVTDGMVDYVLEKYGNN</sequence>
<evidence type="ECO:0000313" key="1">
    <source>
        <dbReference type="EMBL" id="GFA23183.1"/>
    </source>
</evidence>
<dbReference type="EMBL" id="BKCJ010389556">
    <property type="protein sequence ID" value="GFA23183.1"/>
    <property type="molecule type" value="Genomic_DNA"/>
</dbReference>
<comment type="caution">
    <text evidence="1">The sequence shown here is derived from an EMBL/GenBank/DDBJ whole genome shotgun (WGS) entry which is preliminary data.</text>
</comment>
<protein>
    <submittedName>
        <fullName evidence="1">Uncharacterized protein</fullName>
    </submittedName>
</protein>
<gene>
    <name evidence="1" type="ORF">Tci_595155</name>
</gene>
<dbReference type="AlphaFoldDB" id="A0A699JAZ2"/>
<name>A0A699JAZ2_TANCI</name>